<dbReference type="Proteomes" id="UP000231070">
    <property type="component" value="Unassembled WGS sequence"/>
</dbReference>
<feature type="transmembrane region" description="Helical" evidence="2">
    <location>
        <begin position="65"/>
        <end position="88"/>
    </location>
</feature>
<organism evidence="3 4">
    <name type="scientific">Pleomorphomonas carboxyditropha</name>
    <dbReference type="NCBI Taxonomy" id="2023338"/>
    <lineage>
        <taxon>Bacteria</taxon>
        <taxon>Pseudomonadati</taxon>
        <taxon>Pseudomonadota</taxon>
        <taxon>Alphaproteobacteria</taxon>
        <taxon>Hyphomicrobiales</taxon>
        <taxon>Pleomorphomonadaceae</taxon>
        <taxon>Pleomorphomonas</taxon>
    </lineage>
</organism>
<comment type="caution">
    <text evidence="3">The sequence shown here is derived from an EMBL/GenBank/DDBJ whole genome shotgun (WGS) entry which is preliminary data.</text>
</comment>
<dbReference type="EMBL" id="NQVN01000040">
    <property type="protein sequence ID" value="PIO96290.1"/>
    <property type="molecule type" value="Genomic_DNA"/>
</dbReference>
<sequence>MARRPPPPTSSGPRPPTERSRADSAARLRTACKRRMLSSDHKEFNGMTATTEEAVHGRRLTGRAVLLWLIAFFGVTFAVNGVFIYLAVSTFPGLEVASSYKAGQEFEGEIMAGRAQAERAWTVDAAVRPAGDDASIEIHFRDKAGADLHGLDVRVRLIHAVDPDHDHAASLPEVASGTYRTVLPNVQAGMWSLTIEAYKGDERLFRSRNQLRLVR</sequence>
<protein>
    <recommendedName>
        <fullName evidence="5">Nitrogen fixation protein FixH</fullName>
    </recommendedName>
</protein>
<evidence type="ECO:0000313" key="3">
    <source>
        <dbReference type="EMBL" id="PIO96290.1"/>
    </source>
</evidence>
<dbReference type="AlphaFoldDB" id="A0A2G9WQ64"/>
<evidence type="ECO:0000313" key="4">
    <source>
        <dbReference type="Proteomes" id="UP000231070"/>
    </source>
</evidence>
<feature type="region of interest" description="Disordered" evidence="1">
    <location>
        <begin position="1"/>
        <end position="24"/>
    </location>
</feature>
<proteinExistence type="predicted"/>
<keyword evidence="4" id="KW-1185">Reference proteome</keyword>
<feature type="compositionally biased region" description="Pro residues" evidence="1">
    <location>
        <begin position="1"/>
        <end position="15"/>
    </location>
</feature>
<evidence type="ECO:0000256" key="2">
    <source>
        <dbReference type="SAM" id="Phobius"/>
    </source>
</evidence>
<dbReference type="InterPro" id="IPR008620">
    <property type="entry name" value="FixH"/>
</dbReference>
<keyword evidence="2" id="KW-0812">Transmembrane</keyword>
<accession>A0A2G9WQ64</accession>
<name>A0A2G9WQ64_9HYPH</name>
<gene>
    <name evidence="3" type="ORF">CJ014_26200</name>
</gene>
<reference evidence="3 4" key="1">
    <citation type="submission" date="2017-08" db="EMBL/GenBank/DDBJ databases">
        <title>Pleomorphomonas carboxidotrophicus sp. nov., a new mesophilic hydrogenogenic carboxidotroph.</title>
        <authorList>
            <person name="Esquivel-Elizondo S."/>
            <person name="Krajmalnik-Brown R."/>
            <person name="Maldonado J."/>
        </authorList>
    </citation>
    <scope>NUCLEOTIDE SEQUENCE [LARGE SCALE GENOMIC DNA]</scope>
    <source>
        <strain evidence="3 4">SVCO-16</strain>
    </source>
</reference>
<keyword evidence="2" id="KW-0472">Membrane</keyword>
<evidence type="ECO:0000256" key="1">
    <source>
        <dbReference type="SAM" id="MobiDB-lite"/>
    </source>
</evidence>
<evidence type="ECO:0008006" key="5">
    <source>
        <dbReference type="Google" id="ProtNLM"/>
    </source>
</evidence>
<keyword evidence="2" id="KW-1133">Transmembrane helix</keyword>
<dbReference type="OrthoDB" id="1495896at2"/>
<dbReference type="Pfam" id="PF05751">
    <property type="entry name" value="FixH"/>
    <property type="match status" value="1"/>
</dbReference>